<dbReference type="HOGENOM" id="CLU_1741222_0_0_1"/>
<accession>J3PJZ2</accession>
<protein>
    <recommendedName>
        <fullName evidence="3">Fe2OG dioxygenase domain-containing protein</fullName>
    </recommendedName>
</protein>
<keyword evidence="2" id="KW-0408">Iron</keyword>
<sequence length="174" mass="19004">MSPGLFRDGWDEMGPPQLVRYAAGQRFDLHSDWWGVPRAAADGSGRGWNRVASFLVGLQDNCTGGETYFPYVEPPVAPGPGGEVGGGVPETEDREMMRRWTGREPIWRRHPRGGVAFRPVAGNAVFWVNLHANGTGDTRTKHAGLPIGEGLKTAMNIWPRQTGQTKQQALAQVA</sequence>
<reference evidence="4" key="2">
    <citation type="submission" date="2010-07" db="EMBL/GenBank/DDBJ databases">
        <authorList>
            <consortium name="The Broad Institute Genome Sequencing Platform"/>
            <consortium name="Broad Institute Genome Sequencing Center for Infectious Disease"/>
            <person name="Ma L.-J."/>
            <person name="Dead R."/>
            <person name="Young S."/>
            <person name="Zeng Q."/>
            <person name="Koehrsen M."/>
            <person name="Alvarado L."/>
            <person name="Berlin A."/>
            <person name="Chapman S.B."/>
            <person name="Chen Z."/>
            <person name="Freedman E."/>
            <person name="Gellesch M."/>
            <person name="Goldberg J."/>
            <person name="Griggs A."/>
            <person name="Gujja S."/>
            <person name="Heilman E.R."/>
            <person name="Heiman D."/>
            <person name="Hepburn T."/>
            <person name="Howarth C."/>
            <person name="Jen D."/>
            <person name="Larson L."/>
            <person name="Mehta T."/>
            <person name="Neiman D."/>
            <person name="Pearson M."/>
            <person name="Roberts A."/>
            <person name="Saif S."/>
            <person name="Shea T."/>
            <person name="Shenoy N."/>
            <person name="Sisk P."/>
            <person name="Stolte C."/>
            <person name="Sykes S."/>
            <person name="Walk T."/>
            <person name="White J."/>
            <person name="Yandava C."/>
            <person name="Haas B."/>
            <person name="Nusbaum C."/>
            <person name="Birren B."/>
        </authorList>
    </citation>
    <scope>NUCLEOTIDE SEQUENCE</scope>
    <source>
        <strain evidence="4">R3-111a-1</strain>
    </source>
</reference>
<dbReference type="GO" id="GO:0046872">
    <property type="term" value="F:metal ion binding"/>
    <property type="evidence" value="ECO:0007669"/>
    <property type="project" value="UniProtKB-KW"/>
</dbReference>
<keyword evidence="6" id="KW-1185">Reference proteome</keyword>
<dbReference type="InterPro" id="IPR005123">
    <property type="entry name" value="Oxoglu/Fe-dep_dioxygenase_dom"/>
</dbReference>
<evidence type="ECO:0000313" key="4">
    <source>
        <dbReference type="EMBL" id="EJT68589.1"/>
    </source>
</evidence>
<reference evidence="4" key="3">
    <citation type="submission" date="2010-09" db="EMBL/GenBank/DDBJ databases">
        <title>Annotation of Gaeumannomyces graminis var. tritici R3-111a-1.</title>
        <authorList>
            <consortium name="The Broad Institute Genome Sequencing Platform"/>
            <person name="Ma L.-J."/>
            <person name="Dead R."/>
            <person name="Young S.K."/>
            <person name="Zeng Q."/>
            <person name="Gargeya S."/>
            <person name="Fitzgerald M."/>
            <person name="Haas B."/>
            <person name="Abouelleil A."/>
            <person name="Alvarado L."/>
            <person name="Arachchi H.M."/>
            <person name="Berlin A."/>
            <person name="Brown A."/>
            <person name="Chapman S.B."/>
            <person name="Chen Z."/>
            <person name="Dunbar C."/>
            <person name="Freedman E."/>
            <person name="Gearin G."/>
            <person name="Gellesch M."/>
            <person name="Goldberg J."/>
            <person name="Griggs A."/>
            <person name="Gujja S."/>
            <person name="Heiman D."/>
            <person name="Howarth C."/>
            <person name="Larson L."/>
            <person name="Lui A."/>
            <person name="MacDonald P.J.P."/>
            <person name="Mehta T."/>
            <person name="Montmayeur A."/>
            <person name="Murphy C."/>
            <person name="Neiman D."/>
            <person name="Pearson M."/>
            <person name="Priest M."/>
            <person name="Roberts A."/>
            <person name="Saif S."/>
            <person name="Shea T."/>
            <person name="Shenoy N."/>
            <person name="Sisk P."/>
            <person name="Stolte C."/>
            <person name="Sykes S."/>
            <person name="Yandava C."/>
            <person name="Wortman J."/>
            <person name="Nusbaum C."/>
            <person name="Birren B."/>
        </authorList>
    </citation>
    <scope>NUCLEOTIDE SEQUENCE</scope>
    <source>
        <strain evidence="4">R3-111a-1</strain>
    </source>
</reference>
<dbReference type="PANTHER" id="PTHR10869">
    <property type="entry name" value="PROLYL 4-HYDROXYLASE ALPHA SUBUNIT"/>
    <property type="match status" value="1"/>
</dbReference>
<evidence type="ECO:0000313" key="6">
    <source>
        <dbReference type="Proteomes" id="UP000006039"/>
    </source>
</evidence>
<evidence type="ECO:0000259" key="3">
    <source>
        <dbReference type="PROSITE" id="PS51471"/>
    </source>
</evidence>
<keyword evidence="1" id="KW-0479">Metal-binding</keyword>
<dbReference type="VEuPathDB" id="FungiDB:GGTG_13833"/>
<reference evidence="5" key="5">
    <citation type="submission" date="2018-04" db="UniProtKB">
        <authorList>
            <consortium name="EnsemblFungi"/>
        </authorList>
    </citation>
    <scope>IDENTIFICATION</scope>
    <source>
        <strain evidence="5">R3-111a-1</strain>
    </source>
</reference>
<dbReference type="EnsemblFungi" id="EJT68589">
    <property type="protein sequence ID" value="EJT68589"/>
    <property type="gene ID" value="GGTG_13833"/>
</dbReference>
<reference evidence="5" key="4">
    <citation type="journal article" date="2015" name="G3 (Bethesda)">
        <title>Genome sequences of three phytopathogenic species of the Magnaporthaceae family of fungi.</title>
        <authorList>
            <person name="Okagaki L.H."/>
            <person name="Nunes C.C."/>
            <person name="Sailsbery J."/>
            <person name="Clay B."/>
            <person name="Brown D."/>
            <person name="John T."/>
            <person name="Oh Y."/>
            <person name="Young N."/>
            <person name="Fitzgerald M."/>
            <person name="Haas B.J."/>
            <person name="Zeng Q."/>
            <person name="Young S."/>
            <person name="Adiconis X."/>
            <person name="Fan L."/>
            <person name="Levin J.Z."/>
            <person name="Mitchell T.K."/>
            <person name="Okubara P.A."/>
            <person name="Farman M.L."/>
            <person name="Kohn L.M."/>
            <person name="Birren B."/>
            <person name="Ma L.-J."/>
            <person name="Dean R.A."/>
        </authorList>
    </citation>
    <scope>NUCLEOTIDE SEQUENCE</scope>
    <source>
        <strain evidence="5">R3-111a-1</strain>
    </source>
</reference>
<dbReference type="Pfam" id="PF13640">
    <property type="entry name" value="2OG-FeII_Oxy_3"/>
    <property type="match status" value="1"/>
</dbReference>
<dbReference type="InterPro" id="IPR045054">
    <property type="entry name" value="P4HA-like"/>
</dbReference>
<evidence type="ECO:0000256" key="1">
    <source>
        <dbReference type="ARBA" id="ARBA00022723"/>
    </source>
</evidence>
<dbReference type="EMBL" id="GL385455">
    <property type="protein sequence ID" value="EJT68589.1"/>
    <property type="molecule type" value="Genomic_DNA"/>
</dbReference>
<name>J3PJZ2_GAET3</name>
<dbReference type="AlphaFoldDB" id="J3PJZ2"/>
<dbReference type="RefSeq" id="XP_009230019.1">
    <property type="nucleotide sequence ID" value="XM_009231755.1"/>
</dbReference>
<dbReference type="GO" id="GO:0005783">
    <property type="term" value="C:endoplasmic reticulum"/>
    <property type="evidence" value="ECO:0007669"/>
    <property type="project" value="TreeGrafter"/>
</dbReference>
<dbReference type="PANTHER" id="PTHR10869:SF242">
    <property type="entry name" value="PROLYL 4-HYDROXYLASE ALPHA SUBUNIT DOMAIN-CONTAINING PROTEIN"/>
    <property type="match status" value="1"/>
</dbReference>
<dbReference type="Gene3D" id="2.60.120.620">
    <property type="entry name" value="q2cbj1_9rhob like domain"/>
    <property type="match status" value="1"/>
</dbReference>
<reference evidence="6" key="1">
    <citation type="submission" date="2010-07" db="EMBL/GenBank/DDBJ databases">
        <title>The genome sequence of Gaeumannomyces graminis var. tritici strain R3-111a-1.</title>
        <authorList>
            <consortium name="The Broad Institute Genome Sequencing Platform"/>
            <person name="Ma L.-J."/>
            <person name="Dead R."/>
            <person name="Young S."/>
            <person name="Zeng Q."/>
            <person name="Koehrsen M."/>
            <person name="Alvarado L."/>
            <person name="Berlin A."/>
            <person name="Chapman S.B."/>
            <person name="Chen Z."/>
            <person name="Freedman E."/>
            <person name="Gellesch M."/>
            <person name="Goldberg J."/>
            <person name="Griggs A."/>
            <person name="Gujja S."/>
            <person name="Heilman E.R."/>
            <person name="Heiman D."/>
            <person name="Hepburn T."/>
            <person name="Howarth C."/>
            <person name="Jen D."/>
            <person name="Larson L."/>
            <person name="Mehta T."/>
            <person name="Neiman D."/>
            <person name="Pearson M."/>
            <person name="Roberts A."/>
            <person name="Saif S."/>
            <person name="Shea T."/>
            <person name="Shenoy N."/>
            <person name="Sisk P."/>
            <person name="Stolte C."/>
            <person name="Sykes S."/>
            <person name="Walk T."/>
            <person name="White J."/>
            <person name="Yandava C."/>
            <person name="Haas B."/>
            <person name="Nusbaum C."/>
            <person name="Birren B."/>
        </authorList>
    </citation>
    <scope>NUCLEOTIDE SEQUENCE [LARGE SCALE GENOMIC DNA]</scope>
    <source>
        <strain evidence="6">R3-111a-1</strain>
    </source>
</reference>
<dbReference type="InterPro" id="IPR044862">
    <property type="entry name" value="Pro_4_hyd_alph_FE2OG_OXY"/>
</dbReference>
<organism evidence="4">
    <name type="scientific">Gaeumannomyces tritici (strain R3-111a-1)</name>
    <name type="common">Wheat and barley take-all root rot fungus</name>
    <name type="synonym">Gaeumannomyces graminis var. tritici</name>
    <dbReference type="NCBI Taxonomy" id="644352"/>
    <lineage>
        <taxon>Eukaryota</taxon>
        <taxon>Fungi</taxon>
        <taxon>Dikarya</taxon>
        <taxon>Ascomycota</taxon>
        <taxon>Pezizomycotina</taxon>
        <taxon>Sordariomycetes</taxon>
        <taxon>Sordariomycetidae</taxon>
        <taxon>Magnaporthales</taxon>
        <taxon>Magnaporthaceae</taxon>
        <taxon>Gaeumannomyces</taxon>
    </lineage>
</organism>
<dbReference type="PROSITE" id="PS51471">
    <property type="entry name" value="FE2OG_OXY"/>
    <property type="match status" value="1"/>
</dbReference>
<feature type="domain" description="Fe2OG dioxygenase" evidence="3">
    <location>
        <begin position="9"/>
        <end position="161"/>
    </location>
</feature>
<proteinExistence type="predicted"/>
<dbReference type="STRING" id="644352.J3PJZ2"/>
<dbReference type="GeneID" id="20354291"/>
<evidence type="ECO:0000256" key="2">
    <source>
        <dbReference type="ARBA" id="ARBA00023004"/>
    </source>
</evidence>
<dbReference type="eggNOG" id="KOG1591">
    <property type="taxonomic scope" value="Eukaryota"/>
</dbReference>
<gene>
    <name evidence="5" type="primary">20354291</name>
    <name evidence="4" type="ORF">GGTG_13833</name>
</gene>
<evidence type="ECO:0000313" key="5">
    <source>
        <dbReference type="EnsemblFungi" id="EJT68589"/>
    </source>
</evidence>
<dbReference type="OrthoDB" id="420380at2759"/>
<dbReference type="Proteomes" id="UP000006039">
    <property type="component" value="Unassembled WGS sequence"/>
</dbReference>
<dbReference type="GO" id="GO:0004656">
    <property type="term" value="F:procollagen-proline 4-dioxygenase activity"/>
    <property type="evidence" value="ECO:0007669"/>
    <property type="project" value="TreeGrafter"/>
</dbReference>